<gene>
    <name evidence="2" type="ORF">DR864_04210</name>
</gene>
<dbReference type="AlphaFoldDB" id="A0A344TEC0"/>
<accession>A0A344TEC0</accession>
<dbReference type="KEGG" id="run:DR864_04210"/>
<name>A0A344TEC0_9BACT</name>
<proteinExistence type="predicted"/>
<dbReference type="Gene3D" id="2.50.20.10">
    <property type="entry name" value="Lipoprotein localisation LolA/LolB/LppX"/>
    <property type="match status" value="1"/>
</dbReference>
<keyword evidence="3" id="KW-1185">Reference proteome</keyword>
<organism evidence="2 3">
    <name type="scientific">Runella rosea</name>
    <dbReference type="NCBI Taxonomy" id="2259595"/>
    <lineage>
        <taxon>Bacteria</taxon>
        <taxon>Pseudomonadati</taxon>
        <taxon>Bacteroidota</taxon>
        <taxon>Cytophagia</taxon>
        <taxon>Cytophagales</taxon>
        <taxon>Spirosomataceae</taxon>
        <taxon>Runella</taxon>
    </lineage>
</organism>
<feature type="signal peptide" evidence="1">
    <location>
        <begin position="1"/>
        <end position="20"/>
    </location>
</feature>
<dbReference type="RefSeq" id="WP_114065777.1">
    <property type="nucleotide sequence ID" value="NZ_CP030850.1"/>
</dbReference>
<protein>
    <submittedName>
        <fullName evidence="2">Outer membrane lipoprotein-sorting protein</fullName>
    </submittedName>
</protein>
<dbReference type="Proteomes" id="UP000251993">
    <property type="component" value="Chromosome"/>
</dbReference>
<keyword evidence="2" id="KW-0449">Lipoprotein</keyword>
<evidence type="ECO:0000256" key="1">
    <source>
        <dbReference type="SAM" id="SignalP"/>
    </source>
</evidence>
<reference evidence="2 3" key="1">
    <citation type="submission" date="2018-07" db="EMBL/GenBank/DDBJ databases">
        <title>Genome sequencing of Runella.</title>
        <authorList>
            <person name="Baek M.-G."/>
            <person name="Yi H."/>
        </authorList>
    </citation>
    <scope>NUCLEOTIDE SEQUENCE [LARGE SCALE GENOMIC DNA]</scope>
    <source>
        <strain evidence="2 3">HYN0085</strain>
    </source>
</reference>
<dbReference type="EMBL" id="CP030850">
    <property type="protein sequence ID" value="AXE16991.1"/>
    <property type="molecule type" value="Genomic_DNA"/>
</dbReference>
<evidence type="ECO:0000313" key="2">
    <source>
        <dbReference type="EMBL" id="AXE16991.1"/>
    </source>
</evidence>
<feature type="chain" id="PRO_5016715678" evidence="1">
    <location>
        <begin position="21"/>
        <end position="237"/>
    </location>
</feature>
<keyword evidence="1" id="KW-0732">Signal</keyword>
<sequence>MKKLVVMVALLASTALTVMAQSAEEILDKSIQARGGAEKLNSLKSLRMEGTVSVMGMEIPTKSVIVHRRGMRNEMEAMGQSIIMAIDGEKGWMINPMAGPEPTPLPEEQLKASVSQLDLSGITNYKSSGTTTEFLGKETLDGTEVYKVKMVSKDGSSMTHSIDTKNFNIIKTAIKVNVGGQDVEVETKMSNYKVFDGISFPTTTEITNPQAGVIMTTITKVEINPTIDESVFVMPKK</sequence>
<dbReference type="OrthoDB" id="128937at2"/>
<evidence type="ECO:0000313" key="3">
    <source>
        <dbReference type="Proteomes" id="UP000251993"/>
    </source>
</evidence>